<dbReference type="AlphaFoldDB" id="A0A2G9SC27"/>
<dbReference type="Proteomes" id="UP000228934">
    <property type="component" value="Unassembled WGS sequence"/>
</dbReference>
<dbReference type="CDD" id="cd00063">
    <property type="entry name" value="FN3"/>
    <property type="match status" value="1"/>
</dbReference>
<dbReference type="InterPro" id="IPR003961">
    <property type="entry name" value="FN3_dom"/>
</dbReference>
<dbReference type="OrthoDB" id="9895304at2759"/>
<dbReference type="PROSITE" id="PS50853">
    <property type="entry name" value="FN3"/>
    <property type="match status" value="1"/>
</dbReference>
<keyword evidence="1" id="KW-1133">Transmembrane helix</keyword>
<feature type="non-terminal residue" evidence="3">
    <location>
        <position position="1"/>
    </location>
</feature>
<feature type="transmembrane region" description="Helical" evidence="1">
    <location>
        <begin position="54"/>
        <end position="77"/>
    </location>
</feature>
<dbReference type="InterPro" id="IPR013783">
    <property type="entry name" value="Ig-like_fold"/>
</dbReference>
<name>A0A2G9SC27_AQUCT</name>
<evidence type="ECO:0000313" key="4">
    <source>
        <dbReference type="Proteomes" id="UP000228934"/>
    </source>
</evidence>
<dbReference type="SUPFAM" id="SSF49265">
    <property type="entry name" value="Fibronectin type III"/>
    <property type="match status" value="1"/>
</dbReference>
<keyword evidence="1" id="KW-0812">Transmembrane</keyword>
<dbReference type="InterPro" id="IPR036116">
    <property type="entry name" value="FN3_sf"/>
</dbReference>
<sequence length="280" mass="30754">GLEVCIFFIKDPQITNATIRQLKPNTEYQVAVVAVTGGGETDKEFIKASTQADAGAIITSILLPVIIVSVLGVMLLIAGCWKKAWLKETCYPNIPKPNKSKALSFSSEKGPTCIRVLPDVSVPQKVERVYVLEKTDVGHDLKENSDQQKEVMYSTIQRPANATTAEASGDMYIDESIGNESPLNQAKEELLYKPQSQSPTYLEFFNENYTGTADDSYEERLGYRPQMGSLQLYQSSCEDPSGDHSQDTVLESGHSLSLSAIENEPVSPTSINSTSFILKD</sequence>
<organism evidence="3 4">
    <name type="scientific">Aquarana catesbeiana</name>
    <name type="common">American bullfrog</name>
    <name type="synonym">Rana catesbeiana</name>
    <dbReference type="NCBI Taxonomy" id="8400"/>
    <lineage>
        <taxon>Eukaryota</taxon>
        <taxon>Metazoa</taxon>
        <taxon>Chordata</taxon>
        <taxon>Craniata</taxon>
        <taxon>Vertebrata</taxon>
        <taxon>Euteleostomi</taxon>
        <taxon>Amphibia</taxon>
        <taxon>Batrachia</taxon>
        <taxon>Anura</taxon>
        <taxon>Neobatrachia</taxon>
        <taxon>Ranoidea</taxon>
        <taxon>Ranidae</taxon>
        <taxon>Aquarana</taxon>
    </lineage>
</organism>
<keyword evidence="4" id="KW-1185">Reference proteome</keyword>
<reference evidence="4" key="1">
    <citation type="journal article" date="2017" name="Nat. Commun.">
        <title>The North American bullfrog draft genome provides insight into hormonal regulation of long noncoding RNA.</title>
        <authorList>
            <person name="Hammond S.A."/>
            <person name="Warren R.L."/>
            <person name="Vandervalk B.P."/>
            <person name="Kucuk E."/>
            <person name="Khan H."/>
            <person name="Gibb E.A."/>
            <person name="Pandoh P."/>
            <person name="Kirk H."/>
            <person name="Zhao Y."/>
            <person name="Jones M."/>
            <person name="Mungall A.J."/>
            <person name="Coope R."/>
            <person name="Pleasance S."/>
            <person name="Moore R.A."/>
            <person name="Holt R.A."/>
            <person name="Round J.M."/>
            <person name="Ohora S."/>
            <person name="Walle B.V."/>
            <person name="Veldhoen N."/>
            <person name="Helbing C.C."/>
            <person name="Birol I."/>
        </authorList>
    </citation>
    <scope>NUCLEOTIDE SEQUENCE [LARGE SCALE GENOMIC DNA]</scope>
</reference>
<protein>
    <recommendedName>
        <fullName evidence="2">Fibronectin type-III domain-containing protein</fullName>
    </recommendedName>
</protein>
<evidence type="ECO:0000256" key="1">
    <source>
        <dbReference type="SAM" id="Phobius"/>
    </source>
</evidence>
<proteinExistence type="predicted"/>
<dbReference type="Gene3D" id="2.60.40.10">
    <property type="entry name" value="Immunoglobulins"/>
    <property type="match status" value="1"/>
</dbReference>
<evidence type="ECO:0000313" key="3">
    <source>
        <dbReference type="EMBL" id="PIO37682.1"/>
    </source>
</evidence>
<gene>
    <name evidence="3" type="ORF">AB205_0167510</name>
</gene>
<feature type="domain" description="Fibronectin type-III" evidence="2">
    <location>
        <begin position="1"/>
        <end position="53"/>
    </location>
</feature>
<accession>A0A2G9SC27</accession>
<keyword evidence="1" id="KW-0472">Membrane</keyword>
<evidence type="ECO:0000259" key="2">
    <source>
        <dbReference type="PROSITE" id="PS50853"/>
    </source>
</evidence>
<dbReference type="EMBL" id="KV924059">
    <property type="protein sequence ID" value="PIO37682.1"/>
    <property type="molecule type" value="Genomic_DNA"/>
</dbReference>